<dbReference type="RefSeq" id="XP_020952582.1">
    <property type="nucleotide sequence ID" value="XM_021096923.1"/>
</dbReference>
<feature type="compositionally biased region" description="Basic and acidic residues" evidence="2">
    <location>
        <begin position="416"/>
        <end position="442"/>
    </location>
</feature>
<dbReference type="CTD" id="728621"/>
<feature type="region of interest" description="Disordered" evidence="2">
    <location>
        <begin position="950"/>
        <end position="974"/>
    </location>
</feature>
<feature type="region of interest" description="Disordered" evidence="2">
    <location>
        <begin position="88"/>
        <end position="163"/>
    </location>
</feature>
<feature type="compositionally biased region" description="Basic and acidic residues" evidence="2">
    <location>
        <begin position="121"/>
        <end position="163"/>
    </location>
</feature>
<keyword evidence="1" id="KW-0175">Coiled coil</keyword>
<dbReference type="OrthoDB" id="10007527at2759"/>
<sequence length="998" mass="114748">MEELKEVENYANRVCNLPEAKEAFSHGCEKESRQPRHEFKEFQLKPAGVPVKEVEMCREGLSDIALSSPSEQTAHLLMERSTILRKLEFGDPKQESQRDLSHSLQKEFPQEKFEQIYQPLQREHQRHQEPAHQSRKNLSEMHDEDPGKDKTSQNCVERDLEHAARSLGTAREEICRLAAQEPQGQGEEQRKLDSAFEKSQLEVEKLKELLKELKENGSADLQKAKEHNRRLDEEILALRNRVRSLDSEKKVLGEEVERLRGEICDSPERKHLGNHSPGKTILKMSQEKIEIFESELSEERDRKKPLTPALTTGPNSLKVESEDLQRLKSELTCLYNEIQSLPGEAEDRDPFLMAYDLLQRENSELETKVLKLSQEFEQLNRITLGRKTADANLVPSESTSKDLASQVPVLEVETQNPKEERKELCPELGESKQKESPEEAAKEGACPGGGQEEKDLQQNRDAKGAGEQLTLKPKEVAGLREELSPVIPSLLPSQSFRDGSDDGSAQYRSSGDRTKSQPQEELQQLRQDLHRLQVLCSSAEKELRYERGKNLDLKQHNSLLQGESLKIKTELKQAQQKLLDSAKMCSSLTAEWKHCQQKIKELELEVLTQAQSGKSLSSLEEALAREKSNVAAAEEKISDLQQKLEHAHKVCLADTCILGKKQLEERIKEAMENEAKIKQNYQEEQQKRKLLHQNMNELQNQVKTLQDKERQLKMTNVQQQLRIQQQEAQLKELKNERRLCDEHLKSNQELSEKLSGLQQEKEALGRECGRLLKQLDVHVRNYNEKHQHHKAKLRRVRDHLGHEVEQRDERIRQLESDVRALKRQAEKEKEFQKQVIAQNDTLSLEKRKLREQLVRQEGIIDKNRWMLSSVQKRVLFLDQENKHFLENNLQLSQQIDLLERVVRSILIRRGEETTVSDIPEFEALNKIMPLPNSGKIRAISFSGPGLVESAKSLQETEEHTSEETVASPKSPRSLLCSQNSEAGCVKVASPKETYHIQE</sequence>
<dbReference type="Ensembl" id="ENSSSCT00070058682.1">
    <property type="protein sequence ID" value="ENSSSCP00070049913.1"/>
    <property type="gene ID" value="ENSSSCG00070029238.1"/>
</dbReference>
<feature type="compositionally biased region" description="Basic and acidic residues" evidence="2">
    <location>
        <begin position="451"/>
        <end position="464"/>
    </location>
</feature>
<feature type="coiled-coil region" evidence="1">
    <location>
        <begin position="616"/>
        <end position="774"/>
    </location>
</feature>
<organism evidence="3 4">
    <name type="scientific">Sus scrofa</name>
    <name type="common">Pig</name>
    <dbReference type="NCBI Taxonomy" id="9823"/>
    <lineage>
        <taxon>Eukaryota</taxon>
        <taxon>Metazoa</taxon>
        <taxon>Chordata</taxon>
        <taxon>Craniata</taxon>
        <taxon>Vertebrata</taxon>
        <taxon>Euteleostomi</taxon>
        <taxon>Mammalia</taxon>
        <taxon>Eutheria</taxon>
        <taxon>Laurasiatheria</taxon>
        <taxon>Artiodactyla</taxon>
        <taxon>Suina</taxon>
        <taxon>Suidae</taxon>
        <taxon>Sus</taxon>
    </lineage>
</organism>
<dbReference type="PANTHER" id="PTHR34479:SF1">
    <property type="entry name" value="COILED-COIL DOMAIN-CONTAINING PROTEIN 30"/>
    <property type="match status" value="1"/>
</dbReference>
<dbReference type="Proteomes" id="UP000314985">
    <property type="component" value="Chromosome 6"/>
</dbReference>
<evidence type="ECO:0000256" key="1">
    <source>
        <dbReference type="SAM" id="Coils"/>
    </source>
</evidence>
<name>A0A4X1W6X0_PIG</name>
<feature type="region of interest" description="Disordered" evidence="2">
    <location>
        <begin position="294"/>
        <end position="321"/>
    </location>
</feature>
<protein>
    <submittedName>
        <fullName evidence="3">Coiled-coil domain containing 30</fullName>
    </submittedName>
</protein>
<feature type="compositionally biased region" description="Basic and acidic residues" evidence="2">
    <location>
        <begin position="187"/>
        <end position="197"/>
    </location>
</feature>
<feature type="compositionally biased region" description="Basic and acidic residues" evidence="2">
    <location>
        <begin position="88"/>
        <end position="114"/>
    </location>
</feature>
<evidence type="ECO:0000313" key="3">
    <source>
        <dbReference type="Ensembl" id="ENSSSCP00070049913.1"/>
    </source>
</evidence>
<dbReference type="Pfam" id="PF15742">
    <property type="entry name" value="DUF4686"/>
    <property type="match status" value="1"/>
</dbReference>
<feature type="compositionally biased region" description="Basic and acidic residues" evidence="2">
    <location>
        <begin position="472"/>
        <end position="483"/>
    </location>
</feature>
<dbReference type="KEGG" id="ssc:100522685"/>
<evidence type="ECO:0000256" key="2">
    <source>
        <dbReference type="SAM" id="MobiDB-lite"/>
    </source>
</evidence>
<dbReference type="InterPro" id="IPR031476">
    <property type="entry name" value="DUF4686"/>
</dbReference>
<dbReference type="InterPro" id="IPR052825">
    <property type="entry name" value="CCD-Prefoldin_beta-like"/>
</dbReference>
<feature type="compositionally biased region" description="Basic and acidic residues" evidence="2">
    <location>
        <begin position="294"/>
        <end position="304"/>
    </location>
</feature>
<dbReference type="PANTHER" id="PTHR34479">
    <property type="entry name" value="COILED-COIL DOMAIN-CONTAINING PROTEIN 30"/>
    <property type="match status" value="1"/>
</dbReference>
<dbReference type="AlphaFoldDB" id="A0A4X1W6X0"/>
<dbReference type="GeneID" id="100522685"/>
<reference evidence="3" key="2">
    <citation type="submission" date="2025-08" db="UniProtKB">
        <authorList>
            <consortium name="Ensembl"/>
        </authorList>
    </citation>
    <scope>IDENTIFICATION</scope>
</reference>
<reference evidence="3 4" key="1">
    <citation type="submission" date="2017-08" db="EMBL/GenBank/DDBJ databases">
        <title>USMARCv1.0.</title>
        <authorList>
            <person name="Hannum G.I."/>
            <person name="Koren S."/>
            <person name="Schroeder S.G."/>
            <person name="Chin S.C."/>
            <person name="Nonneman D.J."/>
            <person name="Becker S.A."/>
            <person name="Rosen B.D."/>
            <person name="Bickhart D.M."/>
            <person name="Putnam N.H."/>
            <person name="Green R.E."/>
            <person name="Tuggle C.K."/>
            <person name="Liu H."/>
            <person name="Rohrer G.A."/>
            <person name="Warr A."/>
            <person name="Hall R."/>
            <person name="Kim K."/>
            <person name="Hume D.A."/>
            <person name="Talbot R."/>
            <person name="Chow W."/>
            <person name="Howe K."/>
            <person name="Schwartz A.S."/>
            <person name="Watson M."/>
            <person name="Archibald A.L."/>
            <person name="Phillippy A.M."/>
            <person name="Smith T.P.L."/>
        </authorList>
    </citation>
    <scope>NUCLEOTIDE SEQUENCE [LARGE SCALE GENOMIC DNA]</scope>
</reference>
<feature type="region of interest" description="Disordered" evidence="2">
    <location>
        <begin position="381"/>
        <end position="521"/>
    </location>
</feature>
<evidence type="ECO:0000313" key="4">
    <source>
        <dbReference type="Proteomes" id="UP000314985"/>
    </source>
</evidence>
<feature type="region of interest" description="Disordered" evidence="2">
    <location>
        <begin position="175"/>
        <end position="197"/>
    </location>
</feature>
<accession>A0A4X1W6X0</accession>
<feature type="coiled-coil region" evidence="1">
    <location>
        <begin position="804"/>
        <end position="831"/>
    </location>
</feature>
<gene>
    <name evidence="3" type="primary">CCDC30</name>
</gene>
<proteinExistence type="predicted"/>